<dbReference type="EMBL" id="LFWA01000015">
    <property type="protein sequence ID" value="KTW27249.1"/>
    <property type="molecule type" value="Genomic_DNA"/>
</dbReference>
<dbReference type="InterPro" id="IPR043129">
    <property type="entry name" value="ATPase_NBD"/>
</dbReference>
<dbReference type="PANTHER" id="PTHR11937">
    <property type="entry name" value="ACTIN"/>
    <property type="match status" value="1"/>
</dbReference>
<dbReference type="Proteomes" id="UP000053447">
    <property type="component" value="Unassembled WGS sequence"/>
</dbReference>
<gene>
    <name evidence="2" type="ORF">T551_03243</name>
</gene>
<evidence type="ECO:0000313" key="3">
    <source>
        <dbReference type="Proteomes" id="UP000053447"/>
    </source>
</evidence>
<dbReference type="Gene3D" id="3.90.640.10">
    <property type="entry name" value="Actin, Chain A, domain 4"/>
    <property type="match status" value="1"/>
</dbReference>
<dbReference type="VEuPathDB" id="FungiDB:T551_03243"/>
<dbReference type="CDD" id="cd10207">
    <property type="entry name" value="ASKHA_NBD_Arp10"/>
    <property type="match status" value="1"/>
</dbReference>
<dbReference type="SUPFAM" id="SSF53067">
    <property type="entry name" value="Actin-like ATPase domain"/>
    <property type="match status" value="2"/>
</dbReference>
<evidence type="ECO:0000256" key="1">
    <source>
        <dbReference type="RuleBase" id="RU000487"/>
    </source>
</evidence>
<dbReference type="GeneID" id="28941761"/>
<proteinExistence type="inferred from homology"/>
<dbReference type="Gene3D" id="3.30.420.40">
    <property type="match status" value="2"/>
</dbReference>
<dbReference type="OrthoDB" id="337660at2759"/>
<reference evidence="3" key="1">
    <citation type="journal article" date="2016" name="Nat. Commun.">
        <title>Genome analysis of three Pneumocystis species reveals adaptation mechanisms to life exclusively in mammalian hosts.</title>
        <authorList>
            <person name="Ma L."/>
            <person name="Chen Z."/>
            <person name="Huang D.W."/>
            <person name="Kutty G."/>
            <person name="Ishihara M."/>
            <person name="Wang H."/>
            <person name="Abouelleil A."/>
            <person name="Bishop L."/>
            <person name="Davey E."/>
            <person name="Deng R."/>
            <person name="Deng X."/>
            <person name="Fan L."/>
            <person name="Fantoni G."/>
            <person name="Fitzgerald M."/>
            <person name="Gogineni E."/>
            <person name="Goldberg J.M."/>
            <person name="Handley G."/>
            <person name="Hu X."/>
            <person name="Huber C."/>
            <person name="Jiao X."/>
            <person name="Jones K."/>
            <person name="Levin J.Z."/>
            <person name="Liu Y."/>
            <person name="Macdonald P."/>
            <person name="Melnikov A."/>
            <person name="Raley C."/>
            <person name="Sassi M."/>
            <person name="Sherman B.T."/>
            <person name="Song X."/>
            <person name="Sykes S."/>
            <person name="Tran B."/>
            <person name="Walsh L."/>
            <person name="Xia Y."/>
            <person name="Yang J."/>
            <person name="Young S."/>
            <person name="Zeng Q."/>
            <person name="Zheng X."/>
            <person name="Stephens R."/>
            <person name="Nusbaum C."/>
            <person name="Birren B.W."/>
            <person name="Azadi P."/>
            <person name="Lempicki R.A."/>
            <person name="Cuomo C.A."/>
            <person name="Kovacs J.A."/>
        </authorList>
    </citation>
    <scope>NUCLEOTIDE SEQUENCE [LARGE SCALE GENOMIC DNA]</scope>
    <source>
        <strain evidence="3">RU7</strain>
    </source>
</reference>
<dbReference type="RefSeq" id="XP_018228405.1">
    <property type="nucleotide sequence ID" value="XM_018375506.1"/>
</dbReference>
<dbReference type="SMART" id="SM00268">
    <property type="entry name" value="ACTIN"/>
    <property type="match status" value="1"/>
</dbReference>
<organism evidence="2 3">
    <name type="scientific">Pneumocystis jirovecii (strain RU7)</name>
    <name type="common">Human pneumocystis pneumonia agent</name>
    <dbReference type="NCBI Taxonomy" id="1408657"/>
    <lineage>
        <taxon>Eukaryota</taxon>
        <taxon>Fungi</taxon>
        <taxon>Dikarya</taxon>
        <taxon>Ascomycota</taxon>
        <taxon>Taphrinomycotina</taxon>
        <taxon>Pneumocystomycetes</taxon>
        <taxon>Pneumocystaceae</taxon>
        <taxon>Pneumocystis</taxon>
    </lineage>
</organism>
<dbReference type="AlphaFoldDB" id="A0A0W4ZFT8"/>
<name>A0A0W4ZFT8_PNEJ7</name>
<evidence type="ECO:0000313" key="2">
    <source>
        <dbReference type="EMBL" id="KTW27249.1"/>
    </source>
</evidence>
<comment type="similarity">
    <text evidence="1">Belongs to the actin family.</text>
</comment>
<keyword evidence="3" id="KW-1185">Reference proteome</keyword>
<protein>
    <submittedName>
        <fullName evidence="2">Uncharacterized protein</fullName>
    </submittedName>
</protein>
<sequence length="419" mass="47814">MSFSYSSESQLSENFLYNNSYSNRLEILYGLEPHVVLDIGSRHLKVGFSGENSPRGIIEYDERSFLGYRSTFEENITRYPVNFEYILWEGTDLELIGDKLEIYLREAYNKWLNLSNKSRKVNLVEYILLPIKFKIIIAKTLFTYFQVPSITFLPSHVLVLISLGLSNGVVIDIGSKETSILPIYDLRPMTSFVITSPLASNFCFSRLKYLLMRYSSPLPGSLTFYDVQDFLQRAIFCLPSSPFPLSKSNIIPLDELENIYKPNIKCSDIIWEPPSQKGLKINVPGWIRVCITEVLFEASDKYADNDEISIPQIIKQCLSRLPIDIRSAVSLSLVISGGLSMIPGLQNRINNEIKTSGRVIRNEFSVDAAWVGASLLGNLKIEGLYEITREDFIKGKQIPDWSTCYKNELYLSKHLEDNL</sequence>
<dbReference type="InterPro" id="IPR004000">
    <property type="entry name" value="Actin"/>
</dbReference>
<dbReference type="Pfam" id="PF00022">
    <property type="entry name" value="Actin"/>
    <property type="match status" value="2"/>
</dbReference>
<accession>A0A0W4ZFT8</accession>
<comment type="caution">
    <text evidence="2">The sequence shown here is derived from an EMBL/GenBank/DDBJ whole genome shotgun (WGS) entry which is preliminary data.</text>
</comment>
<dbReference type="STRING" id="1408657.A0A0W4ZFT8"/>